<accession>A0A563VVZ9</accession>
<gene>
    <name evidence="1" type="ORF">H1P_3550001</name>
</gene>
<reference evidence="1 2" key="1">
    <citation type="submission" date="2019-01" db="EMBL/GenBank/DDBJ databases">
        <authorList>
            <person name="Brito A."/>
        </authorList>
    </citation>
    <scope>NUCLEOTIDE SEQUENCE [LARGE SCALE GENOMIC DNA]</scope>
    <source>
        <strain evidence="1">1</strain>
    </source>
</reference>
<name>A0A563VVZ9_9CYAN</name>
<dbReference type="AlphaFoldDB" id="A0A563VVZ9"/>
<dbReference type="EMBL" id="CAACVJ010000285">
    <property type="protein sequence ID" value="VEP15638.1"/>
    <property type="molecule type" value="Genomic_DNA"/>
</dbReference>
<proteinExistence type="predicted"/>
<organism evidence="1 2">
    <name type="scientific">Hyella patelloides LEGE 07179</name>
    <dbReference type="NCBI Taxonomy" id="945734"/>
    <lineage>
        <taxon>Bacteria</taxon>
        <taxon>Bacillati</taxon>
        <taxon>Cyanobacteriota</taxon>
        <taxon>Cyanophyceae</taxon>
        <taxon>Pleurocapsales</taxon>
        <taxon>Hyellaceae</taxon>
        <taxon>Hyella</taxon>
    </lineage>
</organism>
<sequence>MIDPTTGKKYPAPPKIVAQRDLKERDNLPLCMDWHNYSGLWLARHVLGLPKVLSRLLAGEEVTATDPDLVKMTEMALATRAHIKAILGFTISPKCTPIWLLSTLIDQLGLKMTSRRKGGKGLQVRYYSLTVEDLSFAIDVLQYRERQREEKELKERERLSKERIHQAMMQTQYGIDPPNPSVVTPPQKGDIYPLDEPLTTENEPVEIEETEYKDSLPKTLSKLKPCWELLEEVIKGGREVINQMMVMLLANSGGQKEKMVLQHQLFDWLIRSRKLTTLTLSENI</sequence>
<evidence type="ECO:0000313" key="1">
    <source>
        <dbReference type="EMBL" id="VEP15638.1"/>
    </source>
</evidence>
<evidence type="ECO:0000313" key="2">
    <source>
        <dbReference type="Proteomes" id="UP000320055"/>
    </source>
</evidence>
<keyword evidence="2" id="KW-1185">Reference proteome</keyword>
<protein>
    <submittedName>
        <fullName evidence="1">Uncharacterized protein</fullName>
    </submittedName>
</protein>
<dbReference type="Proteomes" id="UP000320055">
    <property type="component" value="Unassembled WGS sequence"/>
</dbReference>